<gene>
    <name evidence="1" type="ORF">EZS28_006875</name>
</gene>
<accession>A0A5J4WRP9</accession>
<sequence>MESLAKKFIKLKNFGSKILGGIKKVAGWIAPTLHKVMADFIVFLSLFLLNPRLHSQDATAITNPQELPVVIFCGINIALYPSIRKILDVLLLPNQIVELLAFVADLDILKPSSQLIAVGFIYILPFYVN</sequence>
<protein>
    <submittedName>
        <fullName evidence="1">Uncharacterized protein</fullName>
    </submittedName>
</protein>
<reference evidence="1 2" key="1">
    <citation type="submission" date="2019-03" db="EMBL/GenBank/DDBJ databases">
        <title>Single cell metagenomics reveals metabolic interactions within the superorganism composed of flagellate Streblomastix strix and complex community of Bacteroidetes bacteria on its surface.</title>
        <authorList>
            <person name="Treitli S.C."/>
            <person name="Kolisko M."/>
            <person name="Husnik F."/>
            <person name="Keeling P."/>
            <person name="Hampl V."/>
        </authorList>
    </citation>
    <scope>NUCLEOTIDE SEQUENCE [LARGE SCALE GENOMIC DNA]</scope>
    <source>
        <strain evidence="1">ST1C</strain>
    </source>
</reference>
<proteinExistence type="predicted"/>
<comment type="caution">
    <text evidence="1">The sequence shown here is derived from an EMBL/GenBank/DDBJ whole genome shotgun (WGS) entry which is preliminary data.</text>
</comment>
<dbReference type="AlphaFoldDB" id="A0A5J4WRP9"/>
<dbReference type="EMBL" id="SNRW01001143">
    <property type="protein sequence ID" value="KAA6397598.1"/>
    <property type="molecule type" value="Genomic_DNA"/>
</dbReference>
<organism evidence="1 2">
    <name type="scientific">Streblomastix strix</name>
    <dbReference type="NCBI Taxonomy" id="222440"/>
    <lineage>
        <taxon>Eukaryota</taxon>
        <taxon>Metamonada</taxon>
        <taxon>Preaxostyla</taxon>
        <taxon>Oxymonadida</taxon>
        <taxon>Streblomastigidae</taxon>
        <taxon>Streblomastix</taxon>
    </lineage>
</organism>
<name>A0A5J4WRP9_9EUKA</name>
<evidence type="ECO:0000313" key="1">
    <source>
        <dbReference type="EMBL" id="KAA6397598.1"/>
    </source>
</evidence>
<dbReference type="Proteomes" id="UP000324800">
    <property type="component" value="Unassembled WGS sequence"/>
</dbReference>
<evidence type="ECO:0000313" key="2">
    <source>
        <dbReference type="Proteomes" id="UP000324800"/>
    </source>
</evidence>